<evidence type="ECO:0000256" key="1">
    <source>
        <dbReference type="SAM" id="Coils"/>
    </source>
</evidence>
<reference evidence="4" key="2">
    <citation type="journal article" date="2019" name="Int. J. Syst. Evol. Microbiol.">
        <title>The Global Catalogue of Microorganisms (GCM) 10K type strain sequencing project: providing services to taxonomists for standard genome sequencing and annotation.</title>
        <authorList>
            <consortium name="The Broad Institute Genomics Platform"/>
            <consortium name="The Broad Institute Genome Sequencing Center for Infectious Disease"/>
            <person name="Wu L."/>
            <person name="Ma J."/>
        </authorList>
    </citation>
    <scope>NUCLEOTIDE SEQUENCE [LARGE SCALE GENOMIC DNA]</scope>
    <source>
        <strain evidence="4">NBRC 108728</strain>
    </source>
</reference>
<organism evidence="3 4">
    <name type="scientific">Frondihabitans sucicola</name>
    <dbReference type="NCBI Taxonomy" id="1268041"/>
    <lineage>
        <taxon>Bacteria</taxon>
        <taxon>Bacillati</taxon>
        <taxon>Actinomycetota</taxon>
        <taxon>Actinomycetes</taxon>
        <taxon>Micrococcales</taxon>
        <taxon>Microbacteriaceae</taxon>
        <taxon>Frondihabitans</taxon>
    </lineage>
</organism>
<evidence type="ECO:0000313" key="3">
    <source>
        <dbReference type="EMBL" id="BDZ52893.1"/>
    </source>
</evidence>
<name>A0ABM8GWL8_9MICO</name>
<evidence type="ECO:0000313" key="2">
    <source>
        <dbReference type="EMBL" id="BDZ52326.1"/>
    </source>
</evidence>
<proteinExistence type="predicted"/>
<keyword evidence="3" id="KW-0614">Plasmid</keyword>
<gene>
    <name evidence="2" type="ORF">GCM10025867_45670</name>
    <name evidence="3" type="ORF">GCM10025867_51340</name>
</gene>
<sequence length="938" mass="105458">MSDVVPFAGANAVETRKAATEARVELARQQVEVERRQAEMKVEMERQRSEMEAAFRKQMAELNATMAPLKEQLARLTEVMWSVDLYLGRDETLQLIRDGEPAPADTPIHLRQRVLVMAEESLVLMGKKSTGMDHNDIPEFVNWLLEDDANLNRILPEQKGVVVLIPTKVVTSSGNIFEDAYKRAANEQSYWLIRNGEKVYLLTVDPELRIFDRVLPRRTEFVEVFDKGLFGFGRRFGEPVVPGSDEWLELEKKADAKRRHYMRVLLVLQGIMDRTPAWHPLPEGGASFLRLEDQDEGKIVLVQDGDDALQLTDGRESFSAYQRRLNALLRPGMRVIGDWRTEEFRDLRGEGWNRRSYHPRLRPDTIDSVPESNTPHLIEGRRDGGFVIRFKRSDKVWKRNVPVPDKPGYVYRGLSDAEPSVRASCLVMPSDSWVLPLDLVTVADLNYYLNSRDNRSKSFLTMVPTIQAALEVKAAEAATEAPFRDLIARLIMAEGAGIDEAPAIVDELVHWWKVANTWARPLNGEPKHEAKAATQIVAEYKLRQSHAGDDSVERMIAAGRTVPGAVAVARDKAGKWHVYAASPEAHDPNVFLDITPIRKDGTLGTTESERVLQKRTASALFVAWQADEWKTWHFGVNAKHYLTAPERQAVVDSLRDSVEGTPIIVTEYHDPREPAVRTMAIYAWRNGRPSEAEARATSGLGSSGWGAKSDDGLLAVKMVRIEKDAAGVATIPTTSRDSHHYEAWEHFSPSYDRYVTVIGGTRRGGLPYWPDDAVRYSDARPRLAWVDQVMFDEVMDYSARCATVAEEELKAARATAALAHRYVTATWALIDARQQAAAHVRFVEDFGTDAEDLWPAHLKSLNLKKPLKNDAVDDLVRSALDHDDALVGQTLQQLADTRHEHGLAEERWTPTKVDVGDYGDIVVPALDEPEGDMGTPKK</sequence>
<reference evidence="3" key="3">
    <citation type="submission" date="2023-02" db="EMBL/GenBank/DDBJ databases">
        <authorList>
            <person name="Sun Q."/>
            <person name="Mori K."/>
        </authorList>
    </citation>
    <scope>NUCLEOTIDE SEQUENCE</scope>
    <source>
        <strain evidence="3">NBRC 108728</strain>
        <plasmid evidence="3">pNBRC108728a</plasmid>
    </source>
</reference>
<dbReference type="EMBL" id="AP027733">
    <property type="protein sequence ID" value="BDZ52893.1"/>
    <property type="molecule type" value="Genomic_DNA"/>
</dbReference>
<reference evidence="3" key="1">
    <citation type="journal article" date="2014" name="Int. J. Syst. Evol. Microbiol.">
        <title>Complete genome of a new Firmicutes species belonging to the dominant human colonic microbiota ('Ruminococcus bicirculans') reveals two chromosomes and a selective capacity to utilize plant glucans.</title>
        <authorList>
            <consortium name="NISC Comparative Sequencing Program"/>
            <person name="Wegmann U."/>
            <person name="Louis P."/>
            <person name="Goesmann A."/>
            <person name="Henrissat B."/>
            <person name="Duncan S.H."/>
            <person name="Flint H.J."/>
        </authorList>
    </citation>
    <scope>NUCLEOTIDE SEQUENCE</scope>
    <source>
        <strain evidence="3">NBRC 108728</strain>
    </source>
</reference>
<protein>
    <recommendedName>
        <fullName evidence="5">Phage portal protein</fullName>
    </recommendedName>
</protein>
<dbReference type="Proteomes" id="UP001321486">
    <property type="component" value="Plasmid pNBRC108728a"/>
</dbReference>
<geneLocation type="plasmid" evidence="3 4">
    <name>pNBRC108728a</name>
</geneLocation>
<evidence type="ECO:0000313" key="4">
    <source>
        <dbReference type="Proteomes" id="UP001321486"/>
    </source>
</evidence>
<feature type="coiled-coil region" evidence="1">
    <location>
        <begin position="10"/>
        <end position="79"/>
    </location>
</feature>
<evidence type="ECO:0008006" key="5">
    <source>
        <dbReference type="Google" id="ProtNLM"/>
    </source>
</evidence>
<keyword evidence="1" id="KW-0175">Coiled coil</keyword>
<keyword evidence="4" id="KW-1185">Reference proteome</keyword>
<dbReference type="EMBL" id="AP027733">
    <property type="protein sequence ID" value="BDZ52326.1"/>
    <property type="molecule type" value="Genomic_DNA"/>
</dbReference>
<accession>A0ABM8GWL8</accession>